<feature type="signal peptide" evidence="1">
    <location>
        <begin position="1"/>
        <end position="34"/>
    </location>
</feature>
<evidence type="ECO:0000313" key="2">
    <source>
        <dbReference type="EMBL" id="MFB9821888.1"/>
    </source>
</evidence>
<dbReference type="EMBL" id="JBHMBC010000039">
    <property type="protein sequence ID" value="MFB9821888.1"/>
    <property type="molecule type" value="Genomic_DNA"/>
</dbReference>
<protein>
    <submittedName>
        <fullName evidence="2">ABC transporter substrate-binding protein</fullName>
    </submittedName>
</protein>
<evidence type="ECO:0000256" key="1">
    <source>
        <dbReference type="SAM" id="SignalP"/>
    </source>
</evidence>
<dbReference type="PROSITE" id="PS51257">
    <property type="entry name" value="PROKAR_LIPOPROTEIN"/>
    <property type="match status" value="1"/>
</dbReference>
<name>A0ABV5Y4G0_ARTRM</name>
<organism evidence="2 3">
    <name type="scientific">Arthrobacter ramosus</name>
    <dbReference type="NCBI Taxonomy" id="1672"/>
    <lineage>
        <taxon>Bacteria</taxon>
        <taxon>Bacillati</taxon>
        <taxon>Actinomycetota</taxon>
        <taxon>Actinomycetes</taxon>
        <taxon>Micrococcales</taxon>
        <taxon>Micrococcaceae</taxon>
        <taxon>Arthrobacter</taxon>
    </lineage>
</organism>
<dbReference type="InterPro" id="IPR006311">
    <property type="entry name" value="TAT_signal"/>
</dbReference>
<feature type="chain" id="PRO_5045690687" evidence="1">
    <location>
        <begin position="35"/>
        <end position="398"/>
    </location>
</feature>
<sequence>MQRPTSRTSTRAIFLSGVAALTALTLSACGTSNATAPAARAADQTIGSVDLKAAGCPANVVIQTDWNPESEHGHLYQLLGPNPTIDAGNKSVSGPLYAGGKSTGVNVEIRSGGPAIGFQSVASQMYQDPAITLGYINTDAAVQLSATMPTKAVFAPMDINPQMIMWDPNTYKAKTIAELGPELAANGGVVRYFGSASWMKYMTAKGILSEKVLDGSYDGTPANFVAGGGKDAQQGFASAEPYIYQNEVSAWKKPVAYQLINDAGWKIYQAAVSVRSADESKLGGCLAKLVPVLQQAEVDFFKDPKPVESLILDLVKEYNTGWVYSQGVADFSVKTMIEQKIVGNGNNSTLGDFDADRVKTILDQSVPLFTKPGSTPKPGLTAEDIYTNKYIDTSIGLK</sequence>
<dbReference type="Proteomes" id="UP001589702">
    <property type="component" value="Unassembled WGS sequence"/>
</dbReference>
<keyword evidence="3" id="KW-1185">Reference proteome</keyword>
<dbReference type="PROSITE" id="PS51318">
    <property type="entry name" value="TAT"/>
    <property type="match status" value="1"/>
</dbReference>
<proteinExistence type="predicted"/>
<reference evidence="2 3" key="1">
    <citation type="submission" date="2024-09" db="EMBL/GenBank/DDBJ databases">
        <authorList>
            <person name="Sun Q."/>
            <person name="Mori K."/>
        </authorList>
    </citation>
    <scope>NUCLEOTIDE SEQUENCE [LARGE SCALE GENOMIC DNA]</scope>
    <source>
        <strain evidence="2 3">JCM 1334</strain>
    </source>
</reference>
<accession>A0ABV5Y4G0</accession>
<keyword evidence="1" id="KW-0732">Signal</keyword>
<dbReference type="RefSeq" id="WP_234750506.1">
    <property type="nucleotide sequence ID" value="NZ_BAAAWN010000001.1"/>
</dbReference>
<gene>
    <name evidence="2" type="ORF">ACFFP1_20630</name>
</gene>
<comment type="caution">
    <text evidence="2">The sequence shown here is derived from an EMBL/GenBank/DDBJ whole genome shotgun (WGS) entry which is preliminary data.</text>
</comment>
<evidence type="ECO:0000313" key="3">
    <source>
        <dbReference type="Proteomes" id="UP001589702"/>
    </source>
</evidence>